<sequence>MFFLQRPLRTIAVKSGDVYIPRGVSVPALDKDILWEFDPKKLAVGDLLTGGDLFATVFENTLMQHHVALPPGSMGKISYIAPAGQYNLKVCDHFLSYSFRQADYDVLLLTLLFCLLLPLFSQDTVLELEFQGVKKQITMLQVCDCLLFPIILQYGIHCLTFSIAARILIYFMQTWPVRTPRPVAAKVAADTPLLTGQRVLDALFPSVLGGTCAIPGAFGCGKTVISQALSKVMLQVWLHFQTGLYLLYREELRDDSMAVASQIDIYFSGITIAEYFRDMGYNVSMMADSTSRWAEALREISGRL</sequence>
<evidence type="ECO:0000256" key="6">
    <source>
        <dbReference type="ARBA" id="ARBA00023065"/>
    </source>
</evidence>
<gene>
    <name evidence="10" type="ORF">B296_00003138</name>
</gene>
<comment type="caution">
    <text evidence="10">The sequence shown here is derived from an EMBL/GenBank/DDBJ whole genome shotgun (WGS) entry which is preliminary data.</text>
</comment>
<dbReference type="FunFam" id="2.40.50.100:FF:000008">
    <property type="entry name" value="V-type proton ATPase catalytic subunit A"/>
    <property type="match status" value="1"/>
</dbReference>
<dbReference type="Gene3D" id="3.40.50.300">
    <property type="entry name" value="P-loop containing nucleotide triphosphate hydrolases"/>
    <property type="match status" value="1"/>
</dbReference>
<dbReference type="AlphaFoldDB" id="A0A427B289"/>
<dbReference type="GO" id="GO:0005524">
    <property type="term" value="F:ATP binding"/>
    <property type="evidence" value="ECO:0007669"/>
    <property type="project" value="UniProtKB-KW"/>
</dbReference>
<dbReference type="PANTHER" id="PTHR43607">
    <property type="entry name" value="V-TYPE PROTON ATPASE CATALYTIC SUBUNIT A"/>
    <property type="match status" value="1"/>
</dbReference>
<dbReference type="InterPro" id="IPR031686">
    <property type="entry name" value="ATP-synth_a_Xtn"/>
</dbReference>
<name>A0A427B289_ENSVE</name>
<dbReference type="Pfam" id="PF00006">
    <property type="entry name" value="ATP-synt_ab"/>
    <property type="match status" value="1"/>
</dbReference>
<feature type="domain" description="ATPase F1/V1/A1 complex alpha/beta subunit nucleotide-binding" evidence="8">
    <location>
        <begin position="256"/>
        <end position="303"/>
    </location>
</feature>
<dbReference type="SUPFAM" id="SSF52540">
    <property type="entry name" value="P-loop containing nucleoside triphosphate hydrolases"/>
    <property type="match status" value="1"/>
</dbReference>
<accession>A0A427B289</accession>
<dbReference type="InterPro" id="IPR022878">
    <property type="entry name" value="V-ATPase_asu"/>
</dbReference>
<evidence type="ECO:0000313" key="10">
    <source>
        <dbReference type="EMBL" id="RRT82589.1"/>
    </source>
</evidence>
<keyword evidence="5" id="KW-1278">Translocase</keyword>
<dbReference type="Gene3D" id="3.40.50.12240">
    <property type="match status" value="1"/>
</dbReference>
<dbReference type="Gene3D" id="2.40.50.100">
    <property type="match status" value="1"/>
</dbReference>
<evidence type="ECO:0000256" key="2">
    <source>
        <dbReference type="ARBA" id="ARBA00022448"/>
    </source>
</evidence>
<evidence type="ECO:0000256" key="1">
    <source>
        <dbReference type="ARBA" id="ARBA00008936"/>
    </source>
</evidence>
<keyword evidence="6" id="KW-0406">Ion transport</keyword>
<dbReference type="EMBL" id="AMZH03000664">
    <property type="protein sequence ID" value="RRT82589.1"/>
    <property type="molecule type" value="Genomic_DNA"/>
</dbReference>
<keyword evidence="3" id="KW-0547">Nucleotide-binding</keyword>
<comment type="similarity">
    <text evidence="1">Belongs to the ATPase alpha/beta chains family.</text>
</comment>
<evidence type="ECO:0000256" key="3">
    <source>
        <dbReference type="ARBA" id="ARBA00022741"/>
    </source>
</evidence>
<dbReference type="InterPro" id="IPR027417">
    <property type="entry name" value="P-loop_NTPase"/>
</dbReference>
<evidence type="ECO:0000256" key="4">
    <source>
        <dbReference type="ARBA" id="ARBA00022840"/>
    </source>
</evidence>
<dbReference type="GO" id="GO:0046961">
    <property type="term" value="F:proton-transporting ATPase activity, rotational mechanism"/>
    <property type="evidence" value="ECO:0007669"/>
    <property type="project" value="InterPro"/>
</dbReference>
<keyword evidence="4" id="KW-0067">ATP-binding</keyword>
<evidence type="ECO:0000259" key="8">
    <source>
        <dbReference type="Pfam" id="PF00006"/>
    </source>
</evidence>
<dbReference type="GO" id="GO:0046034">
    <property type="term" value="P:ATP metabolic process"/>
    <property type="evidence" value="ECO:0007669"/>
    <property type="project" value="InterPro"/>
</dbReference>
<evidence type="ECO:0000256" key="7">
    <source>
        <dbReference type="ARBA" id="ARBA00048383"/>
    </source>
</evidence>
<dbReference type="InterPro" id="IPR000194">
    <property type="entry name" value="ATPase_F1/V1/A1_a/bsu_nucl-bd"/>
</dbReference>
<feature type="non-terminal residue" evidence="10">
    <location>
        <position position="304"/>
    </location>
</feature>
<dbReference type="Pfam" id="PF16886">
    <property type="entry name" value="ATP-synt_ab_Xtn"/>
    <property type="match status" value="1"/>
</dbReference>
<keyword evidence="2" id="KW-0813">Transport</keyword>
<dbReference type="GO" id="GO:0000325">
    <property type="term" value="C:plant-type vacuole"/>
    <property type="evidence" value="ECO:0007669"/>
    <property type="project" value="TreeGrafter"/>
</dbReference>
<protein>
    <recommendedName>
        <fullName evidence="12">ATPase F1/V1/A1 complex alpha/beta subunit nucleotide-binding domain-containing protein</fullName>
    </recommendedName>
</protein>
<evidence type="ECO:0000259" key="9">
    <source>
        <dbReference type="Pfam" id="PF16886"/>
    </source>
</evidence>
<proteinExistence type="inferred from homology"/>
<reference evidence="10 11" key="1">
    <citation type="journal article" date="2014" name="Agronomy (Basel)">
        <title>A Draft Genome Sequence for Ensete ventricosum, the Drought-Tolerant Tree Against Hunger.</title>
        <authorList>
            <person name="Harrison J."/>
            <person name="Moore K.A."/>
            <person name="Paszkiewicz K."/>
            <person name="Jones T."/>
            <person name="Grant M."/>
            <person name="Ambacheew D."/>
            <person name="Muzemil S."/>
            <person name="Studholme D.J."/>
        </authorList>
    </citation>
    <scope>NUCLEOTIDE SEQUENCE [LARGE SCALE GENOMIC DNA]</scope>
</reference>
<evidence type="ECO:0000313" key="11">
    <source>
        <dbReference type="Proteomes" id="UP000287651"/>
    </source>
</evidence>
<feature type="domain" description="ATPsynthase alpha/beta subunit barrel-sandwich" evidence="9">
    <location>
        <begin position="26"/>
        <end position="89"/>
    </location>
</feature>
<organism evidence="10 11">
    <name type="scientific">Ensete ventricosum</name>
    <name type="common">Abyssinian banana</name>
    <name type="synonym">Musa ensete</name>
    <dbReference type="NCBI Taxonomy" id="4639"/>
    <lineage>
        <taxon>Eukaryota</taxon>
        <taxon>Viridiplantae</taxon>
        <taxon>Streptophyta</taxon>
        <taxon>Embryophyta</taxon>
        <taxon>Tracheophyta</taxon>
        <taxon>Spermatophyta</taxon>
        <taxon>Magnoliopsida</taxon>
        <taxon>Liliopsida</taxon>
        <taxon>Zingiberales</taxon>
        <taxon>Musaceae</taxon>
        <taxon>Ensete</taxon>
    </lineage>
</organism>
<dbReference type="PANTHER" id="PTHR43607:SF1">
    <property type="entry name" value="H(+)-TRANSPORTING TWO-SECTOR ATPASE"/>
    <property type="match status" value="1"/>
</dbReference>
<comment type="catalytic activity">
    <reaction evidence="7">
        <text>ATP + H2O + 4 H(+)(in) = ADP + phosphate + 5 H(+)(out)</text>
        <dbReference type="Rhea" id="RHEA:57720"/>
        <dbReference type="ChEBI" id="CHEBI:15377"/>
        <dbReference type="ChEBI" id="CHEBI:15378"/>
        <dbReference type="ChEBI" id="CHEBI:30616"/>
        <dbReference type="ChEBI" id="CHEBI:43474"/>
        <dbReference type="ChEBI" id="CHEBI:456216"/>
        <dbReference type="EC" id="7.1.2.2"/>
    </reaction>
</comment>
<evidence type="ECO:0008006" key="12">
    <source>
        <dbReference type="Google" id="ProtNLM"/>
    </source>
</evidence>
<dbReference type="Proteomes" id="UP000287651">
    <property type="component" value="Unassembled WGS sequence"/>
</dbReference>
<evidence type="ECO:0000256" key="5">
    <source>
        <dbReference type="ARBA" id="ARBA00022967"/>
    </source>
</evidence>